<feature type="transmembrane region" description="Helical" evidence="1">
    <location>
        <begin position="108"/>
        <end position="128"/>
    </location>
</feature>
<keyword evidence="1" id="KW-1133">Transmembrane helix</keyword>
<protein>
    <submittedName>
        <fullName evidence="2">Uncharacterized protein</fullName>
    </submittedName>
</protein>
<dbReference type="AlphaFoldDB" id="A0A371FZM6"/>
<organism evidence="2 3">
    <name type="scientific">Mucuna pruriens</name>
    <name type="common">Velvet bean</name>
    <name type="synonym">Dolichos pruriens</name>
    <dbReference type="NCBI Taxonomy" id="157652"/>
    <lineage>
        <taxon>Eukaryota</taxon>
        <taxon>Viridiplantae</taxon>
        <taxon>Streptophyta</taxon>
        <taxon>Embryophyta</taxon>
        <taxon>Tracheophyta</taxon>
        <taxon>Spermatophyta</taxon>
        <taxon>Magnoliopsida</taxon>
        <taxon>eudicotyledons</taxon>
        <taxon>Gunneridae</taxon>
        <taxon>Pentapetalae</taxon>
        <taxon>rosids</taxon>
        <taxon>fabids</taxon>
        <taxon>Fabales</taxon>
        <taxon>Fabaceae</taxon>
        <taxon>Papilionoideae</taxon>
        <taxon>50 kb inversion clade</taxon>
        <taxon>NPAAA clade</taxon>
        <taxon>indigoferoid/millettioid clade</taxon>
        <taxon>Phaseoleae</taxon>
        <taxon>Mucuna</taxon>
    </lineage>
</organism>
<evidence type="ECO:0000313" key="2">
    <source>
        <dbReference type="EMBL" id="RDX83728.1"/>
    </source>
</evidence>
<feature type="non-terminal residue" evidence="2">
    <location>
        <position position="1"/>
    </location>
</feature>
<dbReference type="EMBL" id="QJKJ01007266">
    <property type="protein sequence ID" value="RDX83728.1"/>
    <property type="molecule type" value="Genomic_DNA"/>
</dbReference>
<keyword evidence="3" id="KW-1185">Reference proteome</keyword>
<feature type="non-terminal residue" evidence="2">
    <location>
        <position position="201"/>
    </location>
</feature>
<dbReference type="Proteomes" id="UP000257109">
    <property type="component" value="Unassembled WGS sequence"/>
</dbReference>
<comment type="caution">
    <text evidence="2">The sequence shown here is derived from an EMBL/GenBank/DDBJ whole genome shotgun (WGS) entry which is preliminary data.</text>
</comment>
<accession>A0A371FZM6</accession>
<feature type="transmembrane region" description="Helical" evidence="1">
    <location>
        <begin position="178"/>
        <end position="200"/>
    </location>
</feature>
<name>A0A371FZM6_MUCPR</name>
<gene>
    <name evidence="2" type="ORF">CR513_35325</name>
</gene>
<dbReference type="SUPFAM" id="SSF52058">
    <property type="entry name" value="L domain-like"/>
    <property type="match status" value="1"/>
</dbReference>
<sequence length="201" mass="22392">ILACFCLRLYKTVNVGDLKYLLKYGESDNSVLVGSERLKDKALTTFSEASIFGNRTMISLLGSLPSKILAREFFCRKTCNIEIAIGQNGKTLGLSDGSRCYNFMNTKLSNLTGVIYLPFLLLLLQYLVNLKELHLTHSNKLKELLDLSKATNLLTSVHSYIFCLAKLEKLDLADCQSLTIPASEFHLCSLVVSTFLLAIIL</sequence>
<keyword evidence="1" id="KW-0812">Transmembrane</keyword>
<reference evidence="2" key="1">
    <citation type="submission" date="2018-05" db="EMBL/GenBank/DDBJ databases">
        <title>Draft genome of Mucuna pruriens seed.</title>
        <authorList>
            <person name="Nnadi N.E."/>
            <person name="Vos R."/>
            <person name="Hasami M.H."/>
            <person name="Devisetty U.K."/>
            <person name="Aguiy J.C."/>
        </authorList>
    </citation>
    <scope>NUCLEOTIDE SEQUENCE [LARGE SCALE GENOMIC DNA]</scope>
    <source>
        <strain evidence="2">JCA_2017</strain>
    </source>
</reference>
<evidence type="ECO:0000256" key="1">
    <source>
        <dbReference type="SAM" id="Phobius"/>
    </source>
</evidence>
<proteinExistence type="predicted"/>
<evidence type="ECO:0000313" key="3">
    <source>
        <dbReference type="Proteomes" id="UP000257109"/>
    </source>
</evidence>
<keyword evidence="1" id="KW-0472">Membrane</keyword>